<gene>
    <name evidence="1" type="ordered locus">BA_5307</name>
</gene>
<protein>
    <submittedName>
        <fullName evidence="1">Conserved domain protein</fullName>
    </submittedName>
</protein>
<dbReference type="GeneID" id="45024915"/>
<evidence type="ECO:0000313" key="1">
    <source>
        <dbReference type="EMBL" id="AAP28970.1"/>
    </source>
</evidence>
<reference evidence="1 2" key="1">
    <citation type="journal article" date="2003" name="Nature">
        <title>The genome sequence of Bacillus anthracis Ames and comparison to closely related bacteria.</title>
        <authorList>
            <person name="Read T.D."/>
            <person name="Peterson S.N."/>
            <person name="Tourasse N."/>
            <person name="Baillie L.W."/>
            <person name="Paulsen I.T."/>
            <person name="Nelson K.E."/>
            <person name="Tettelin H."/>
            <person name="Fouts D.E."/>
            <person name="Eisen J.A."/>
            <person name="Gill S.R."/>
            <person name="Holtzapple E.K."/>
            <person name="Okstad O.A."/>
            <person name="Helgason E."/>
            <person name="Rilstone J."/>
            <person name="Wu M."/>
            <person name="Kolonay J.F."/>
            <person name="Beanan M.J."/>
            <person name="Dodson R.J."/>
            <person name="Brinkac L.M."/>
            <person name="Gwinn M."/>
            <person name="DeBoy R.T."/>
            <person name="Madpu R."/>
            <person name="Daugherty S.C."/>
            <person name="Durkin A.S."/>
            <person name="Haft D.H."/>
            <person name="Nelson W.C."/>
            <person name="Peterson J.D."/>
            <person name="Pop M."/>
            <person name="Khouri H.M."/>
            <person name="Radune D."/>
            <person name="Benton J.L."/>
            <person name="Mahamoud Y."/>
            <person name="Jiang L."/>
            <person name="Hance I.R."/>
            <person name="Weidman J.F."/>
            <person name="Berry K.J."/>
            <person name="Plaut R.D."/>
            <person name="Wolf A.M."/>
            <person name="Watkins K.L."/>
            <person name="Nierman W.C."/>
            <person name="Hazen A."/>
            <person name="Cline R."/>
            <person name="Redmond C."/>
            <person name="Thwaite J.E."/>
            <person name="White O."/>
            <person name="Salzberg S.L."/>
            <person name="Thomason B."/>
            <person name="Friedlander A.M."/>
            <person name="Koehler T.M."/>
            <person name="Hanna P.C."/>
            <person name="Kolsto A.B."/>
            <person name="Fraser C.M."/>
        </authorList>
    </citation>
    <scope>NUCLEOTIDE SEQUENCE [LARGE SCALE GENOMIC DNA]</scope>
    <source>
        <strain evidence="2">Ames / isolate Porton</strain>
    </source>
</reference>
<proteinExistence type="predicted"/>
<accession>A0A6H3ADS6</accession>
<dbReference type="AlphaFoldDB" id="A0A6H3ADS6"/>
<dbReference type="Pfam" id="PF08341">
    <property type="entry name" value="TED"/>
    <property type="match status" value="1"/>
</dbReference>
<sequence>MNIKQSFKLLAMFLSVLFVLFPLQKAFAEVMDHTKYQMDWSYSKSKKKPIRTELIKTADGKIAFCLNVDLKSPSGQDLPEMGKVDINVYRVLLNGYPQKSPQELGVSDWREAHYATQLAVWNALKQIDINDLDFRNKNVEKVTKDIVAKASASDELQEITMSVTPTEEQEAVLKNDFFETGLYTVETNAKSGTYKVQATGAPTGAKFVNEKGEAKTEFNVGEKFRILVPKQTPAGGFSFKVIGKLTKLQGIAHKGTPTIQLEKLPIDGQI</sequence>
<dbReference type="RefSeq" id="WP_001022539.1">
    <property type="nucleotide sequence ID" value="NZ_AP014833.1"/>
</dbReference>
<dbReference type="Gene3D" id="1.10.150.480">
    <property type="match status" value="1"/>
</dbReference>
<organism evidence="1 2">
    <name type="scientific">Bacillus anthracis</name>
    <name type="common">anthrax bacterium</name>
    <dbReference type="NCBI Taxonomy" id="1392"/>
    <lineage>
        <taxon>Bacteria</taxon>
        <taxon>Bacillati</taxon>
        <taxon>Bacillota</taxon>
        <taxon>Bacilli</taxon>
        <taxon>Bacillales</taxon>
        <taxon>Bacillaceae</taxon>
        <taxon>Bacillus</taxon>
        <taxon>Bacillus cereus group</taxon>
    </lineage>
</organism>
<name>A0A6H3ADS6_BACAN</name>
<evidence type="ECO:0000313" key="2">
    <source>
        <dbReference type="Proteomes" id="UP000000427"/>
    </source>
</evidence>
<dbReference type="Proteomes" id="UP000000427">
    <property type="component" value="Chromosome"/>
</dbReference>
<dbReference type="InterPro" id="IPR013552">
    <property type="entry name" value="Thioester_dom"/>
</dbReference>
<dbReference type="NCBIfam" id="TIGR03934">
    <property type="entry name" value="TQXA_dom"/>
    <property type="match status" value="1"/>
</dbReference>
<dbReference type="OrthoDB" id="2801499at2"/>
<dbReference type="KEGG" id="ban:BA_5307"/>
<dbReference type="OMA" id="YTPNEPH"/>
<dbReference type="EMBL" id="AE016879">
    <property type="protein sequence ID" value="AAP28970.1"/>
    <property type="molecule type" value="Genomic_DNA"/>
</dbReference>
<dbReference type="InterPro" id="IPR023849">
    <property type="entry name" value="TQXA_dom"/>
</dbReference>